<evidence type="ECO:0000313" key="5">
    <source>
        <dbReference type="EMBL" id="TVS92067.1"/>
    </source>
</evidence>
<dbReference type="Gene3D" id="3.30.70.1880">
    <property type="entry name" value="Protein of unknown function DUF881"/>
    <property type="match status" value="1"/>
</dbReference>
<gene>
    <name evidence="5" type="ORF">FPZ47_02245</name>
</gene>
<keyword evidence="2" id="KW-0175">Coiled coil</keyword>
<dbReference type="GO" id="GO:0005886">
    <property type="term" value="C:plasma membrane"/>
    <property type="evidence" value="ECO:0007669"/>
    <property type="project" value="TreeGrafter"/>
</dbReference>
<accession>A0A557Y0N2</accession>
<feature type="compositionally biased region" description="Basic and acidic residues" evidence="3">
    <location>
        <begin position="39"/>
        <end position="49"/>
    </location>
</feature>
<dbReference type="PANTHER" id="PTHR37313:SF2">
    <property type="entry name" value="UPF0749 PROTEIN YLXX"/>
    <property type="match status" value="1"/>
</dbReference>
<sequence length="298" mass="31035">MPLRCAAGCSVRDGEGTGVNQDPPERAAEEPHGSGAEQRGGRHELPAHRPRPEIGVVHRSGWSGFLRGDRSSPAFGTLAIVLCLLLGIAIVTQVRQTKTGDSLDTARPADLLVLLDSLRQREATLNTEVSELQNTLNSLQASGNTDQAAIQSAQARLAALSILAGAVGATGPGVTVTIEDPGPGVSPEAMLDVINELRAAGAEAIEVNDARQSVRVGVDTWVAGVPGSLTVDNKTLSPPYSVLAIGDPPTLAAAMNIPGGAEDSIKRVGARMSVQQADRVEVATLRQPKPHQYAQPVK</sequence>
<protein>
    <submittedName>
        <fullName evidence="5">DUF881 domain-containing protein</fullName>
    </submittedName>
</protein>
<proteinExistence type="inferred from homology"/>
<organism evidence="5 6">
    <name type="scientific">Mycobacterium helveticum</name>
    <dbReference type="NCBI Taxonomy" id="2592811"/>
    <lineage>
        <taxon>Bacteria</taxon>
        <taxon>Bacillati</taxon>
        <taxon>Actinomycetota</taxon>
        <taxon>Actinomycetes</taxon>
        <taxon>Mycobacteriales</taxon>
        <taxon>Mycobacteriaceae</taxon>
        <taxon>Mycobacterium</taxon>
    </lineage>
</organism>
<keyword evidence="4" id="KW-0812">Transmembrane</keyword>
<evidence type="ECO:0000256" key="1">
    <source>
        <dbReference type="ARBA" id="ARBA00009108"/>
    </source>
</evidence>
<dbReference type="EMBL" id="VMQU01000005">
    <property type="protein sequence ID" value="TVS92067.1"/>
    <property type="molecule type" value="Genomic_DNA"/>
</dbReference>
<dbReference type="InterPro" id="IPR010273">
    <property type="entry name" value="DUF881"/>
</dbReference>
<feature type="coiled-coil region" evidence="2">
    <location>
        <begin position="115"/>
        <end position="142"/>
    </location>
</feature>
<keyword evidence="4" id="KW-0472">Membrane</keyword>
<name>A0A557Y0N2_9MYCO</name>
<comment type="caution">
    <text evidence="5">The sequence shown here is derived from an EMBL/GenBank/DDBJ whole genome shotgun (WGS) entry which is preliminary data.</text>
</comment>
<reference evidence="5 6" key="1">
    <citation type="submission" date="2019-07" db="EMBL/GenBank/DDBJ databases">
        <title>New Mycobacterium species.</title>
        <authorList>
            <person name="Tortoli E."/>
            <person name="Ghielmetti G."/>
            <person name="Friedel U."/>
            <person name="Trovato A."/>
        </authorList>
    </citation>
    <scope>NUCLEOTIDE SEQUENCE [LARGE SCALE GENOMIC DNA]</scope>
    <source>
        <strain evidence="5 6">16-83</strain>
    </source>
</reference>
<keyword evidence="4" id="KW-1133">Transmembrane helix</keyword>
<feature type="region of interest" description="Disordered" evidence="3">
    <location>
        <begin position="1"/>
        <end position="49"/>
    </location>
</feature>
<dbReference type="Pfam" id="PF05949">
    <property type="entry name" value="DUF881"/>
    <property type="match status" value="1"/>
</dbReference>
<comment type="similarity">
    <text evidence="1">Belongs to the UPF0749 family.</text>
</comment>
<evidence type="ECO:0000256" key="4">
    <source>
        <dbReference type="SAM" id="Phobius"/>
    </source>
</evidence>
<feature type="compositionally biased region" description="Basic and acidic residues" evidence="3">
    <location>
        <begin position="23"/>
        <end position="32"/>
    </location>
</feature>
<keyword evidence="6" id="KW-1185">Reference proteome</keyword>
<feature type="transmembrane region" description="Helical" evidence="4">
    <location>
        <begin position="74"/>
        <end position="92"/>
    </location>
</feature>
<evidence type="ECO:0000313" key="6">
    <source>
        <dbReference type="Proteomes" id="UP000320513"/>
    </source>
</evidence>
<evidence type="ECO:0000256" key="2">
    <source>
        <dbReference type="SAM" id="Coils"/>
    </source>
</evidence>
<evidence type="ECO:0000256" key="3">
    <source>
        <dbReference type="SAM" id="MobiDB-lite"/>
    </source>
</evidence>
<dbReference type="PANTHER" id="PTHR37313">
    <property type="entry name" value="UPF0749 PROTEIN RV1825"/>
    <property type="match status" value="1"/>
</dbReference>
<dbReference type="Proteomes" id="UP000320513">
    <property type="component" value="Unassembled WGS sequence"/>
</dbReference>
<dbReference type="OrthoDB" id="3211287at2"/>
<dbReference type="AlphaFoldDB" id="A0A557Y0N2"/>